<dbReference type="GO" id="GO:0031146">
    <property type="term" value="P:SCF-dependent proteasomal ubiquitin-dependent protein catabolic process"/>
    <property type="evidence" value="ECO:0007669"/>
    <property type="project" value="TreeGrafter"/>
</dbReference>
<gene>
    <name evidence="2" type="ORF">GHT06_015513</name>
</gene>
<dbReference type="GO" id="GO:0006516">
    <property type="term" value="P:glycoprotein catabolic process"/>
    <property type="evidence" value="ECO:0007669"/>
    <property type="project" value="TreeGrafter"/>
</dbReference>
<dbReference type="Pfam" id="PF12937">
    <property type="entry name" value="F-box-like"/>
    <property type="match status" value="1"/>
</dbReference>
<dbReference type="SMART" id="SM01198">
    <property type="entry name" value="FBA"/>
    <property type="match status" value="1"/>
</dbReference>
<organism evidence="2 3">
    <name type="scientific">Daphnia sinensis</name>
    <dbReference type="NCBI Taxonomy" id="1820382"/>
    <lineage>
        <taxon>Eukaryota</taxon>
        <taxon>Metazoa</taxon>
        <taxon>Ecdysozoa</taxon>
        <taxon>Arthropoda</taxon>
        <taxon>Crustacea</taxon>
        <taxon>Branchiopoda</taxon>
        <taxon>Diplostraca</taxon>
        <taxon>Cladocera</taxon>
        <taxon>Anomopoda</taxon>
        <taxon>Daphniidae</taxon>
        <taxon>Daphnia</taxon>
        <taxon>Daphnia similis group</taxon>
    </lineage>
</organism>
<dbReference type="PROSITE" id="PS51114">
    <property type="entry name" value="FBA"/>
    <property type="match status" value="1"/>
</dbReference>
<keyword evidence="3" id="KW-1185">Reference proteome</keyword>
<dbReference type="Gene3D" id="2.60.120.260">
    <property type="entry name" value="Galactose-binding domain-like"/>
    <property type="match status" value="1"/>
</dbReference>
<dbReference type="SMART" id="SM00256">
    <property type="entry name" value="FBOX"/>
    <property type="match status" value="1"/>
</dbReference>
<dbReference type="InterPro" id="IPR036047">
    <property type="entry name" value="F-box-like_dom_sf"/>
</dbReference>
<evidence type="ECO:0000313" key="3">
    <source>
        <dbReference type="Proteomes" id="UP000820818"/>
    </source>
</evidence>
<dbReference type="GO" id="GO:0036503">
    <property type="term" value="P:ERAD pathway"/>
    <property type="evidence" value="ECO:0007669"/>
    <property type="project" value="TreeGrafter"/>
</dbReference>
<dbReference type="GO" id="GO:0061630">
    <property type="term" value="F:ubiquitin protein ligase activity"/>
    <property type="evidence" value="ECO:0007669"/>
    <property type="project" value="TreeGrafter"/>
</dbReference>
<evidence type="ECO:0000259" key="1">
    <source>
        <dbReference type="PROSITE" id="PS51114"/>
    </source>
</evidence>
<dbReference type="CDD" id="cd22083">
    <property type="entry name" value="F-box_FBA"/>
    <property type="match status" value="1"/>
</dbReference>
<dbReference type="SUPFAM" id="SSF81383">
    <property type="entry name" value="F-box domain"/>
    <property type="match status" value="1"/>
</dbReference>
<dbReference type="Proteomes" id="UP000820818">
    <property type="component" value="Linkage Group LG5"/>
</dbReference>
<protein>
    <recommendedName>
        <fullName evidence="1">FBA domain-containing protein</fullName>
    </recommendedName>
</protein>
<dbReference type="InterPro" id="IPR001810">
    <property type="entry name" value="F-box_dom"/>
</dbReference>
<dbReference type="Pfam" id="PF04300">
    <property type="entry name" value="FBA"/>
    <property type="match status" value="1"/>
</dbReference>
<sequence>MSEAEGSQINSEFNGLYFCDTFIAKELVALILTQVDYKSLIANCRLVCKQWNSIISDSLFWKHKTESEKRKWPSLPRDCNIPWSFYASVYIYNPVDRNLIRNSNGKYRLLHWTVLSKAGDGFAFEQPPVGSDNVPLEAENDSKLVENACFATSYHSCSKEQIIDLSALGFFPDVLKQCKPKIYCKDWYAGRFDCGCVYECTFSLLDEAKNVIDDFQFRTSINQWEGREWHKVEHCFNEYPESVRYLKFYHGGTDRQFWAGHYGAKMTGASVVVSFI</sequence>
<accession>A0AAD5KR45</accession>
<dbReference type="FunFam" id="2.60.120.260:FF:000012">
    <property type="entry name" value="F-box only protein 2"/>
    <property type="match status" value="1"/>
</dbReference>
<dbReference type="Gene3D" id="1.20.1280.50">
    <property type="match status" value="1"/>
</dbReference>
<reference evidence="2 3" key="1">
    <citation type="submission" date="2022-05" db="EMBL/GenBank/DDBJ databases">
        <title>A multi-omics perspective on studying reproductive biology in Daphnia sinensis.</title>
        <authorList>
            <person name="Jia J."/>
        </authorList>
    </citation>
    <scope>NUCLEOTIDE SEQUENCE [LARGE SCALE GENOMIC DNA]</scope>
    <source>
        <strain evidence="2 3">WSL</strain>
    </source>
</reference>
<dbReference type="GO" id="GO:0019005">
    <property type="term" value="C:SCF ubiquitin ligase complex"/>
    <property type="evidence" value="ECO:0007669"/>
    <property type="project" value="TreeGrafter"/>
</dbReference>
<evidence type="ECO:0000313" key="2">
    <source>
        <dbReference type="EMBL" id="KAI9558724.1"/>
    </source>
</evidence>
<dbReference type="GO" id="GO:0005737">
    <property type="term" value="C:cytoplasm"/>
    <property type="evidence" value="ECO:0007669"/>
    <property type="project" value="UniProtKB-ARBA"/>
</dbReference>
<dbReference type="InterPro" id="IPR007397">
    <property type="entry name" value="F-box-assoc_dom"/>
</dbReference>
<dbReference type="InterPro" id="IPR008979">
    <property type="entry name" value="Galactose-bd-like_sf"/>
</dbReference>
<dbReference type="SUPFAM" id="SSF49785">
    <property type="entry name" value="Galactose-binding domain-like"/>
    <property type="match status" value="1"/>
</dbReference>
<dbReference type="PANTHER" id="PTHR12125">
    <property type="entry name" value="F-BOX ONLY PROTEIN 6-LIKE PROTEIN"/>
    <property type="match status" value="1"/>
</dbReference>
<dbReference type="PANTHER" id="PTHR12125:SF5">
    <property type="entry name" value="F-BOX DOMAIN-CONTAINING PROTEIN"/>
    <property type="match status" value="1"/>
</dbReference>
<name>A0AAD5KR45_9CRUS</name>
<dbReference type="EMBL" id="WJBH02000005">
    <property type="protein sequence ID" value="KAI9558724.1"/>
    <property type="molecule type" value="Genomic_DNA"/>
</dbReference>
<dbReference type="AlphaFoldDB" id="A0AAD5KR45"/>
<comment type="caution">
    <text evidence="2">The sequence shown here is derived from an EMBL/GenBank/DDBJ whole genome shotgun (WGS) entry which is preliminary data.</text>
</comment>
<dbReference type="InterPro" id="IPR039752">
    <property type="entry name" value="F-box_only"/>
</dbReference>
<proteinExistence type="predicted"/>
<feature type="domain" description="FBA" evidence="1">
    <location>
        <begin position="89"/>
        <end position="275"/>
    </location>
</feature>